<sequence>MSPTPTSAARAARRTRIADFWFDPACPYTWITSRWIREVERVRDVEVRWHVMSLSVLNEAREVDPEGDTDGYLWMPVRVCAAVQERHGQRALGDFFTAFGSRVHGHGDWNWETVLPDALAEAGLPRELAQAAGTHTYDAAVRASHARGIGLVGADVGTPVIAVREGEEGERTAFFGPCVSPAPRGEAAGRLWDGTLLMAGVREFYEFRRTAAPVDFRG</sequence>
<gene>
    <name evidence="1" type="ORF">NMN56_020960</name>
</gene>
<evidence type="ECO:0000313" key="1">
    <source>
        <dbReference type="EMBL" id="MDJ1134390.1"/>
    </source>
</evidence>
<dbReference type="SUPFAM" id="SSF52833">
    <property type="entry name" value="Thioredoxin-like"/>
    <property type="match status" value="1"/>
</dbReference>
<proteinExistence type="predicted"/>
<dbReference type="InterPro" id="IPR036249">
    <property type="entry name" value="Thioredoxin-like_sf"/>
</dbReference>
<dbReference type="InterPro" id="IPR053977">
    <property type="entry name" value="Rv2466c-like"/>
</dbReference>
<comment type="caution">
    <text evidence="1">The sequence shown here is derived from an EMBL/GenBank/DDBJ whole genome shotgun (WGS) entry which is preliminary data.</text>
</comment>
<dbReference type="Proteomes" id="UP001214441">
    <property type="component" value="Unassembled WGS sequence"/>
</dbReference>
<dbReference type="EMBL" id="JANCPR020000020">
    <property type="protein sequence ID" value="MDJ1134390.1"/>
    <property type="molecule type" value="Genomic_DNA"/>
</dbReference>
<evidence type="ECO:0000313" key="2">
    <source>
        <dbReference type="Proteomes" id="UP001214441"/>
    </source>
</evidence>
<dbReference type="Gene3D" id="3.40.30.10">
    <property type="entry name" value="Glutaredoxin"/>
    <property type="match status" value="1"/>
</dbReference>
<accession>A0ABT6ZZ82</accession>
<organism evidence="1 2">
    <name type="scientific">Streptomyces iconiensis</name>
    <dbReference type="NCBI Taxonomy" id="1384038"/>
    <lineage>
        <taxon>Bacteria</taxon>
        <taxon>Bacillati</taxon>
        <taxon>Actinomycetota</taxon>
        <taxon>Actinomycetes</taxon>
        <taxon>Kitasatosporales</taxon>
        <taxon>Streptomycetaceae</taxon>
        <taxon>Streptomyces</taxon>
    </lineage>
</organism>
<dbReference type="RefSeq" id="WP_274046525.1">
    <property type="nucleotide sequence ID" value="NZ_JANCPR020000020.1"/>
</dbReference>
<protein>
    <submittedName>
        <fullName evidence="1">Disulfide bond formation protein DsbA</fullName>
    </submittedName>
</protein>
<reference evidence="1 2" key="1">
    <citation type="submission" date="2023-05" db="EMBL/GenBank/DDBJ databases">
        <title>Streptantibioticus silvisoli sp. nov., acidotolerant actinomycetes 1 from pine litter.</title>
        <authorList>
            <person name="Swiecimska M."/>
            <person name="Golinska P."/>
            <person name="Sangal V."/>
            <person name="Wachnowicz B."/>
            <person name="Goodfellow M."/>
        </authorList>
    </citation>
    <scope>NUCLEOTIDE SEQUENCE [LARGE SCALE GENOMIC DNA]</scope>
    <source>
        <strain evidence="1 2">DSM 42109</strain>
    </source>
</reference>
<name>A0ABT6ZZ82_9ACTN</name>
<dbReference type="Pfam" id="PF22234">
    <property type="entry name" value="Rv2466c-like"/>
    <property type="match status" value="1"/>
</dbReference>
<keyword evidence="2" id="KW-1185">Reference proteome</keyword>